<feature type="transmembrane region" description="Helical" evidence="2">
    <location>
        <begin position="385"/>
        <end position="406"/>
    </location>
</feature>
<evidence type="ECO:0000256" key="2">
    <source>
        <dbReference type="SAM" id="Phobius"/>
    </source>
</evidence>
<name>A0ABN3HFS6_9ACTN</name>
<feature type="region of interest" description="Disordered" evidence="1">
    <location>
        <begin position="413"/>
        <end position="434"/>
    </location>
</feature>
<keyword evidence="2" id="KW-0472">Membrane</keyword>
<proteinExistence type="predicted"/>
<evidence type="ECO:0000313" key="3">
    <source>
        <dbReference type="EMBL" id="GAA2379017.1"/>
    </source>
</evidence>
<keyword evidence="4" id="KW-1185">Reference proteome</keyword>
<feature type="region of interest" description="Disordered" evidence="1">
    <location>
        <begin position="221"/>
        <end position="241"/>
    </location>
</feature>
<dbReference type="EMBL" id="BAAARV010000085">
    <property type="protein sequence ID" value="GAA2379017.1"/>
    <property type="molecule type" value="Genomic_DNA"/>
</dbReference>
<feature type="compositionally biased region" description="Low complexity" evidence="1">
    <location>
        <begin position="425"/>
        <end position="434"/>
    </location>
</feature>
<evidence type="ECO:0000256" key="1">
    <source>
        <dbReference type="SAM" id="MobiDB-lite"/>
    </source>
</evidence>
<keyword evidence="2" id="KW-0812">Transmembrane</keyword>
<keyword evidence="2" id="KW-1133">Transmembrane helix</keyword>
<evidence type="ECO:0000313" key="4">
    <source>
        <dbReference type="Proteomes" id="UP001501444"/>
    </source>
</evidence>
<accession>A0ABN3HFS6</accession>
<organism evidence="3 4">
    <name type="scientific">Dactylosporangium salmoneum</name>
    <dbReference type="NCBI Taxonomy" id="53361"/>
    <lineage>
        <taxon>Bacteria</taxon>
        <taxon>Bacillati</taxon>
        <taxon>Actinomycetota</taxon>
        <taxon>Actinomycetes</taxon>
        <taxon>Micromonosporales</taxon>
        <taxon>Micromonosporaceae</taxon>
        <taxon>Dactylosporangium</taxon>
    </lineage>
</organism>
<comment type="caution">
    <text evidence="3">The sequence shown here is derived from an EMBL/GenBank/DDBJ whole genome shotgun (WGS) entry which is preliminary data.</text>
</comment>
<gene>
    <name evidence="3" type="ORF">GCM10010170_085380</name>
</gene>
<protein>
    <submittedName>
        <fullName evidence="3">Uncharacterized protein</fullName>
    </submittedName>
</protein>
<dbReference type="Proteomes" id="UP001501444">
    <property type="component" value="Unassembled WGS sequence"/>
</dbReference>
<sequence>MSRRLRSLALALRLVVAALLTALCVGGLVRLYSPTLGPGGGAERQLAFIRQQLEAGAGDDAQGLFPEGYFFLHELYALAWVDVGRHRGDRAEALRNARWALSRLDGPQGTAPFTESLSPRYGIFYAGWTNWLRGGILSLQPAGERDPGEVERFERDSRAIAAAFDGSRTPFLTAYPGQSWPVDSTVAVASLRLHDVLLPAAFGPTVQRWVAAARERLDPATGLLPHVSDPETGAPAQGARGSSQSVIQRFLVDVDPGFAREQYLGFRAQFVVRPLWLGPAVREYPQGTDGPGDVDSGPLPLGVSLSATVVTLGAARVQGDDALAGALSSYGELAGVPVDTLRTKRYALGQLPIGDAFLVWARTAEPWVAGGVAPPAATIGPLWKLPLTFLLLFGGDWPLLVAWLAIRRQAQRREQAGDGPGEGGVVDPVVPERL</sequence>
<reference evidence="3 4" key="1">
    <citation type="journal article" date="2019" name="Int. J. Syst. Evol. Microbiol.">
        <title>The Global Catalogue of Microorganisms (GCM) 10K type strain sequencing project: providing services to taxonomists for standard genome sequencing and annotation.</title>
        <authorList>
            <consortium name="The Broad Institute Genomics Platform"/>
            <consortium name="The Broad Institute Genome Sequencing Center for Infectious Disease"/>
            <person name="Wu L."/>
            <person name="Ma J."/>
        </authorList>
    </citation>
    <scope>NUCLEOTIDE SEQUENCE [LARGE SCALE GENOMIC DNA]</scope>
    <source>
        <strain evidence="3 4">JCM 3272</strain>
    </source>
</reference>